<dbReference type="InterPro" id="IPR006145">
    <property type="entry name" value="PsdUridine_synth_RsuA/RluA"/>
</dbReference>
<dbReference type="Pfam" id="PF01479">
    <property type="entry name" value="S4"/>
    <property type="match status" value="1"/>
</dbReference>
<dbReference type="NCBIfam" id="TIGR00005">
    <property type="entry name" value="rluA_subfam"/>
    <property type="match status" value="1"/>
</dbReference>
<dbReference type="InterPro" id="IPR006225">
    <property type="entry name" value="PsdUridine_synth_RluC/D"/>
</dbReference>
<dbReference type="PROSITE" id="PS50889">
    <property type="entry name" value="S4"/>
    <property type="match status" value="1"/>
</dbReference>
<feature type="domain" description="RNA-binding S4" evidence="7">
    <location>
        <begin position="23"/>
        <end position="80"/>
    </location>
</feature>
<reference evidence="8 10" key="1">
    <citation type="journal article" date="2016" name="Genome Announc.">
        <title>Complete Genome Sequences of Aerococcus christensenii CCUG 28831T, Aerococcus sanguinicola CCUG 43001T, Aerococcus urinae CCUG 36881T, Aerococcus urinaeequi CCUG 28094T, Aerococcus urinaehominis CCUG 42038 BT, and Aerococcus viridans CCUG 4311T.</title>
        <authorList>
            <person name="Carkaci D."/>
            <person name="Dargis R."/>
            <person name="Nielsen X.C."/>
            <person name="Skovgaard O."/>
            <person name="Fuursted K."/>
            <person name="Christensen J.J."/>
        </authorList>
    </citation>
    <scope>NUCLEOTIDE SEQUENCE [LARGE SCALE GENOMIC DNA]</scope>
    <source>
        <strain evidence="8 10">CCUG28094</strain>
    </source>
</reference>
<reference evidence="9 11" key="3">
    <citation type="submission" date="2020-07" db="EMBL/GenBank/DDBJ databases">
        <title>Draft Genome Sequences of Lactobacillales Isolated from the International Space Station.</title>
        <authorList>
            <person name="Bharadwaj A.R."/>
            <person name="Singh N.K."/>
            <person name="Wood J.M."/>
            <person name="Debieu M."/>
            <person name="O'Hara N.B."/>
            <person name="Karouia F."/>
            <person name="Mason C.E."/>
            <person name="Venkateswaran K."/>
        </authorList>
    </citation>
    <scope>NUCLEOTIDE SEQUENCE [LARGE SCALE GENOMIC DNA]</scope>
    <source>
        <strain evidence="9 11">151250015-1-258-55</strain>
    </source>
</reference>
<keyword evidence="3 6" id="KW-0413">Isomerase</keyword>
<keyword evidence="5" id="KW-0694">RNA-binding</keyword>
<dbReference type="InterPro" id="IPR002942">
    <property type="entry name" value="S4_RNA-bd"/>
</dbReference>
<dbReference type="Proteomes" id="UP000540056">
    <property type="component" value="Unassembled WGS sequence"/>
</dbReference>
<dbReference type="KEGG" id="aui:APT62_05590"/>
<evidence type="ECO:0000256" key="1">
    <source>
        <dbReference type="ARBA" id="ARBA00000073"/>
    </source>
</evidence>
<evidence type="ECO:0000313" key="9">
    <source>
        <dbReference type="EMBL" id="MBA5746828.1"/>
    </source>
</evidence>
<dbReference type="Gene3D" id="3.30.2350.10">
    <property type="entry name" value="Pseudouridine synthase"/>
    <property type="match status" value="1"/>
</dbReference>
<comment type="similarity">
    <text evidence="2 6">Belongs to the pseudouridine synthase RluA family.</text>
</comment>
<protein>
    <recommendedName>
        <fullName evidence="6">Pseudouridine synthase</fullName>
        <ecNumber evidence="6">5.4.99.-</ecNumber>
    </recommendedName>
</protein>
<evidence type="ECO:0000313" key="11">
    <source>
        <dbReference type="Proteomes" id="UP000540056"/>
    </source>
</evidence>
<dbReference type="SUPFAM" id="SSF55174">
    <property type="entry name" value="Alpha-L RNA-binding motif"/>
    <property type="match status" value="1"/>
</dbReference>
<organism evidence="8 10">
    <name type="scientific">Aerococcus urinaeequi</name>
    <dbReference type="NCBI Taxonomy" id="51665"/>
    <lineage>
        <taxon>Bacteria</taxon>
        <taxon>Bacillati</taxon>
        <taxon>Bacillota</taxon>
        <taxon>Bacilli</taxon>
        <taxon>Lactobacillales</taxon>
        <taxon>Aerococcaceae</taxon>
        <taxon>Aerococcus</taxon>
    </lineage>
</organism>
<name>A0A0U4PAF6_9LACT</name>
<feature type="active site" evidence="4">
    <location>
        <position position="153"/>
    </location>
</feature>
<dbReference type="Gene3D" id="3.10.290.10">
    <property type="entry name" value="RNA-binding S4 domain"/>
    <property type="match status" value="1"/>
</dbReference>
<sequence length="322" mass="36382">MRSVILTEEKTVFNYTYTGEDGLRLDQFVTNQFTDESRTTIKKWIKDKLVTVNGKVAKASQSLVNGDLIGVEKPAPAEAEEFKPVAEKMSLDIVFEDDDILVVNKPVNLVVHPSVNHPTNTLVNGLLYHVQENGSQLAVGRESFRPGIVHRLDKDTTGLLVVAKSQAALENLTEQVANHQMTRIYSGLVYGEIFEAGGTIDAPIRRHEKDRLKFETNEAGRHAVTHFTVKHRYVGYTLVNFQLETGRTHQIRVHADFINHPIVDDPLYARQYKERFFSDNGQLLHAHRLELDHPVTGEHMAFDAPIPDNFQAVLHQLTFKGV</sequence>
<keyword evidence="11" id="KW-1185">Reference proteome</keyword>
<gene>
    <name evidence="8" type="ORF">AWM74_08400</name>
    <name evidence="9" type="ORF">H3232_06455</name>
</gene>
<comment type="catalytic activity">
    <reaction evidence="1 6">
        <text>a uridine in RNA = a pseudouridine in RNA</text>
        <dbReference type="Rhea" id="RHEA:48348"/>
        <dbReference type="Rhea" id="RHEA-COMP:12068"/>
        <dbReference type="Rhea" id="RHEA-COMP:12069"/>
        <dbReference type="ChEBI" id="CHEBI:65314"/>
        <dbReference type="ChEBI" id="CHEBI:65315"/>
    </reaction>
</comment>
<evidence type="ECO:0000313" key="8">
    <source>
        <dbReference type="EMBL" id="AMB98229.1"/>
    </source>
</evidence>
<accession>A0A0U4PAF6</accession>
<dbReference type="PANTHER" id="PTHR21600">
    <property type="entry name" value="MITOCHONDRIAL RNA PSEUDOURIDINE SYNTHASE"/>
    <property type="match status" value="1"/>
</dbReference>
<evidence type="ECO:0000256" key="4">
    <source>
        <dbReference type="PIRSR" id="PIRSR606225-1"/>
    </source>
</evidence>
<evidence type="ECO:0000313" key="10">
    <source>
        <dbReference type="Proteomes" id="UP000067698"/>
    </source>
</evidence>
<dbReference type="InterPro" id="IPR050188">
    <property type="entry name" value="RluA_PseudoU_synthase"/>
</dbReference>
<dbReference type="GO" id="GO:0000455">
    <property type="term" value="P:enzyme-directed rRNA pseudouridine synthesis"/>
    <property type="evidence" value="ECO:0007669"/>
    <property type="project" value="TreeGrafter"/>
</dbReference>
<dbReference type="EMBL" id="JACGAN010000009">
    <property type="protein sequence ID" value="MBA5746828.1"/>
    <property type="molecule type" value="Genomic_DNA"/>
</dbReference>
<dbReference type="GO" id="GO:0003723">
    <property type="term" value="F:RNA binding"/>
    <property type="evidence" value="ECO:0007669"/>
    <property type="project" value="UniProtKB-KW"/>
</dbReference>
<dbReference type="PROSITE" id="PS01129">
    <property type="entry name" value="PSI_RLU"/>
    <property type="match status" value="1"/>
</dbReference>
<reference evidence="10" key="2">
    <citation type="submission" date="2016-01" db="EMBL/GenBank/DDBJ databases">
        <title>Six Aerococcus type strain genome sequencing and assembly using PacBio and Illumina Hiseq.</title>
        <authorList>
            <person name="Carkaci D."/>
            <person name="Dargis R."/>
            <person name="Nielsen X.C."/>
            <person name="Skovgaard O."/>
            <person name="Fuursted K."/>
            <person name="Christensen J.J."/>
        </authorList>
    </citation>
    <scope>NUCLEOTIDE SEQUENCE [LARGE SCALE GENOMIC DNA]</scope>
    <source>
        <strain evidence="10">CCUG28094</strain>
    </source>
</reference>
<dbReference type="PANTHER" id="PTHR21600:SF44">
    <property type="entry name" value="RIBOSOMAL LARGE SUBUNIT PSEUDOURIDINE SYNTHASE D"/>
    <property type="match status" value="1"/>
</dbReference>
<comment type="function">
    <text evidence="6">Responsible for synthesis of pseudouridine from uracil.</text>
</comment>
<dbReference type="EMBL" id="CP014162">
    <property type="protein sequence ID" value="AMB98229.1"/>
    <property type="molecule type" value="Genomic_DNA"/>
</dbReference>
<dbReference type="Proteomes" id="UP000067698">
    <property type="component" value="Chromosome"/>
</dbReference>
<dbReference type="SUPFAM" id="SSF55120">
    <property type="entry name" value="Pseudouridine synthase"/>
    <property type="match status" value="1"/>
</dbReference>
<evidence type="ECO:0000259" key="7">
    <source>
        <dbReference type="SMART" id="SM00363"/>
    </source>
</evidence>
<dbReference type="SMART" id="SM00363">
    <property type="entry name" value="S4"/>
    <property type="match status" value="1"/>
</dbReference>
<evidence type="ECO:0000256" key="6">
    <source>
        <dbReference type="RuleBase" id="RU362028"/>
    </source>
</evidence>
<dbReference type="CDD" id="cd00165">
    <property type="entry name" value="S4"/>
    <property type="match status" value="1"/>
</dbReference>
<evidence type="ECO:0000256" key="3">
    <source>
        <dbReference type="ARBA" id="ARBA00023235"/>
    </source>
</evidence>
<dbReference type="Pfam" id="PF00849">
    <property type="entry name" value="PseudoU_synth_2"/>
    <property type="match status" value="1"/>
</dbReference>
<dbReference type="GO" id="GO:0120159">
    <property type="term" value="F:rRNA pseudouridine synthase activity"/>
    <property type="evidence" value="ECO:0007669"/>
    <property type="project" value="UniProtKB-ARBA"/>
</dbReference>
<dbReference type="OrthoDB" id="9807829at2"/>
<dbReference type="EC" id="5.4.99.-" evidence="6"/>
<dbReference type="InterPro" id="IPR020103">
    <property type="entry name" value="PsdUridine_synth_cat_dom_sf"/>
</dbReference>
<dbReference type="InterPro" id="IPR006224">
    <property type="entry name" value="PsdUridine_synth_RluA-like_CS"/>
</dbReference>
<dbReference type="AlphaFoldDB" id="A0A0U4PAF6"/>
<dbReference type="CDD" id="cd02869">
    <property type="entry name" value="PseudoU_synth_RluA_like"/>
    <property type="match status" value="1"/>
</dbReference>
<evidence type="ECO:0000256" key="5">
    <source>
        <dbReference type="PROSITE-ProRule" id="PRU00182"/>
    </source>
</evidence>
<dbReference type="InterPro" id="IPR036986">
    <property type="entry name" value="S4_RNA-bd_sf"/>
</dbReference>
<evidence type="ECO:0000256" key="2">
    <source>
        <dbReference type="ARBA" id="ARBA00010876"/>
    </source>
</evidence>
<proteinExistence type="inferred from homology"/>